<evidence type="ECO:0000313" key="6">
    <source>
        <dbReference type="EMBL" id="KAK7506060.1"/>
    </source>
</evidence>
<dbReference type="AlphaFoldDB" id="A0ABD0M2B7"/>
<feature type="transmembrane region" description="Helical" evidence="5">
    <location>
        <begin position="84"/>
        <end position="102"/>
    </location>
</feature>
<dbReference type="Proteomes" id="UP001519460">
    <property type="component" value="Unassembled WGS sequence"/>
</dbReference>
<dbReference type="Pfam" id="PF10242">
    <property type="entry name" value="L_HMGIC_fpl"/>
    <property type="match status" value="1"/>
</dbReference>
<evidence type="ECO:0008006" key="8">
    <source>
        <dbReference type="Google" id="ProtNLM"/>
    </source>
</evidence>
<evidence type="ECO:0000256" key="5">
    <source>
        <dbReference type="SAM" id="Phobius"/>
    </source>
</evidence>
<organism evidence="6 7">
    <name type="scientific">Batillaria attramentaria</name>
    <dbReference type="NCBI Taxonomy" id="370345"/>
    <lineage>
        <taxon>Eukaryota</taxon>
        <taxon>Metazoa</taxon>
        <taxon>Spiralia</taxon>
        <taxon>Lophotrochozoa</taxon>
        <taxon>Mollusca</taxon>
        <taxon>Gastropoda</taxon>
        <taxon>Caenogastropoda</taxon>
        <taxon>Sorbeoconcha</taxon>
        <taxon>Cerithioidea</taxon>
        <taxon>Batillariidae</taxon>
        <taxon>Batillaria</taxon>
    </lineage>
</organism>
<evidence type="ECO:0000256" key="4">
    <source>
        <dbReference type="ARBA" id="ARBA00023136"/>
    </source>
</evidence>
<gene>
    <name evidence="6" type="ORF">BaRGS_00002782</name>
</gene>
<evidence type="ECO:0000256" key="2">
    <source>
        <dbReference type="ARBA" id="ARBA00022692"/>
    </source>
</evidence>
<keyword evidence="4 5" id="KW-0472">Membrane</keyword>
<keyword evidence="3 5" id="KW-1133">Transmembrane helix</keyword>
<evidence type="ECO:0000256" key="3">
    <source>
        <dbReference type="ARBA" id="ARBA00022989"/>
    </source>
</evidence>
<comment type="subcellular location">
    <subcellularLocation>
        <location evidence="1">Membrane</location>
        <topology evidence="1">Multi-pass membrane protein</topology>
    </subcellularLocation>
</comment>
<keyword evidence="7" id="KW-1185">Reference proteome</keyword>
<protein>
    <recommendedName>
        <fullName evidence="8">Transmembrane protein 211</fullName>
    </recommendedName>
</protein>
<evidence type="ECO:0000256" key="1">
    <source>
        <dbReference type="ARBA" id="ARBA00004141"/>
    </source>
</evidence>
<proteinExistence type="predicted"/>
<dbReference type="InterPro" id="IPR019372">
    <property type="entry name" value="LHFPL"/>
</dbReference>
<name>A0ABD0M2B7_9CAEN</name>
<evidence type="ECO:0000313" key="7">
    <source>
        <dbReference type="Proteomes" id="UP001519460"/>
    </source>
</evidence>
<dbReference type="GO" id="GO:0016020">
    <property type="term" value="C:membrane"/>
    <property type="evidence" value="ECO:0007669"/>
    <property type="project" value="UniProtKB-SubCell"/>
</dbReference>
<feature type="transmembrane region" description="Helical" evidence="5">
    <location>
        <begin position="45"/>
        <end position="64"/>
    </location>
</feature>
<keyword evidence="2 5" id="KW-0812">Transmembrane</keyword>
<accession>A0ABD0M2B7</accession>
<reference evidence="6 7" key="1">
    <citation type="journal article" date="2023" name="Sci. Data">
        <title>Genome assembly of the Korean intertidal mud-creeper Batillaria attramentaria.</title>
        <authorList>
            <person name="Patra A.K."/>
            <person name="Ho P.T."/>
            <person name="Jun S."/>
            <person name="Lee S.J."/>
            <person name="Kim Y."/>
            <person name="Won Y.J."/>
        </authorList>
    </citation>
    <scope>NUCLEOTIDE SEQUENCE [LARGE SCALE GENOMIC DNA]</scope>
    <source>
        <strain evidence="6">Wonlab-2016</strain>
    </source>
</reference>
<dbReference type="PANTHER" id="PTHR12489:SF22">
    <property type="entry name" value="SI:DKEY-35M8.1"/>
    <property type="match status" value="1"/>
</dbReference>
<comment type="caution">
    <text evidence="6">The sequence shown here is derived from an EMBL/GenBank/DDBJ whole genome shotgun (WGS) entry which is preliminary data.</text>
</comment>
<sequence>MTLRPGDRRAWLYPCQGPILQEKVEESTGRRGVTQPSKSHYRSRVVLIMLAGLLMFPLGFSTPFFQYYCDSSRAFCVGHCRMGWSYVLAITATALAIFCPVLSNYTDMTFDKETGGDGDSQTIVASV</sequence>
<dbReference type="EMBL" id="JACVVK020000008">
    <property type="protein sequence ID" value="KAK7506060.1"/>
    <property type="molecule type" value="Genomic_DNA"/>
</dbReference>
<dbReference type="PANTHER" id="PTHR12489">
    <property type="entry name" value="LIPOMA HMGIC FUSION PARTNER-LIKE PROTEIN"/>
    <property type="match status" value="1"/>
</dbReference>